<comment type="similarity">
    <text evidence="2">Belongs to the membrane fusion protein (MFP) (TC 8.A.1) family.</text>
</comment>
<dbReference type="InterPro" id="IPR058625">
    <property type="entry name" value="MdtA-like_BSH"/>
</dbReference>
<evidence type="ECO:0000256" key="4">
    <source>
        <dbReference type="SAM" id="SignalP"/>
    </source>
</evidence>
<dbReference type="Pfam" id="PF25917">
    <property type="entry name" value="BSH_RND"/>
    <property type="match status" value="1"/>
</dbReference>
<comment type="caution">
    <text evidence="9">The sequence shown here is derived from an EMBL/GenBank/DDBJ whole genome shotgun (WGS) entry which is preliminary data.</text>
</comment>
<evidence type="ECO:0000259" key="8">
    <source>
        <dbReference type="Pfam" id="PF25967"/>
    </source>
</evidence>
<dbReference type="SUPFAM" id="SSF111369">
    <property type="entry name" value="HlyD-like secretion proteins"/>
    <property type="match status" value="1"/>
</dbReference>
<feature type="domain" description="Multidrug resistance protein MdtA-like C-terminal permuted SH3" evidence="8">
    <location>
        <begin position="309"/>
        <end position="371"/>
    </location>
</feature>
<dbReference type="Gene3D" id="2.40.420.20">
    <property type="match status" value="1"/>
</dbReference>
<dbReference type="Pfam" id="PF25944">
    <property type="entry name" value="Beta-barrel_RND"/>
    <property type="match status" value="1"/>
</dbReference>
<dbReference type="NCBIfam" id="TIGR01730">
    <property type="entry name" value="RND_mfp"/>
    <property type="match status" value="1"/>
</dbReference>
<keyword evidence="10" id="KW-1185">Reference proteome</keyword>
<dbReference type="Gene3D" id="2.40.50.100">
    <property type="match status" value="1"/>
</dbReference>
<feature type="compositionally biased region" description="Basic and acidic residues" evidence="3">
    <location>
        <begin position="376"/>
        <end position="386"/>
    </location>
</feature>
<dbReference type="Pfam" id="PF25876">
    <property type="entry name" value="HH_MFP_RND"/>
    <property type="match status" value="1"/>
</dbReference>
<evidence type="ECO:0000256" key="3">
    <source>
        <dbReference type="SAM" id="MobiDB-lite"/>
    </source>
</evidence>
<evidence type="ECO:0000259" key="5">
    <source>
        <dbReference type="Pfam" id="PF25876"/>
    </source>
</evidence>
<dbReference type="InterPro" id="IPR058627">
    <property type="entry name" value="MdtA-like_C"/>
</dbReference>
<feature type="compositionally biased region" description="Low complexity" evidence="3">
    <location>
        <begin position="387"/>
        <end position="399"/>
    </location>
</feature>
<feature type="domain" description="Multidrug resistance protein MdtA-like beta-barrel" evidence="7">
    <location>
        <begin position="215"/>
        <end position="305"/>
    </location>
</feature>
<feature type="domain" description="Multidrug resistance protein MdtA-like alpha-helical hairpin" evidence="5">
    <location>
        <begin position="108"/>
        <end position="178"/>
    </location>
</feature>
<dbReference type="GO" id="GO:0005886">
    <property type="term" value="C:plasma membrane"/>
    <property type="evidence" value="ECO:0007669"/>
    <property type="project" value="UniProtKB-SubCell"/>
</dbReference>
<dbReference type="RefSeq" id="WP_166257650.1">
    <property type="nucleotide sequence ID" value="NZ_JAAMOW010000006.1"/>
</dbReference>
<dbReference type="InterPro" id="IPR006143">
    <property type="entry name" value="RND_pump_MFP"/>
</dbReference>
<gene>
    <name evidence="9" type="ORF">G7Y85_12985</name>
</gene>
<dbReference type="GO" id="GO:0022857">
    <property type="term" value="F:transmembrane transporter activity"/>
    <property type="evidence" value="ECO:0007669"/>
    <property type="project" value="InterPro"/>
</dbReference>
<feature type="chain" id="PRO_5027011796" evidence="4">
    <location>
        <begin position="35"/>
        <end position="399"/>
    </location>
</feature>
<feature type="signal peptide" evidence="4">
    <location>
        <begin position="1"/>
        <end position="34"/>
    </location>
</feature>
<evidence type="ECO:0000256" key="1">
    <source>
        <dbReference type="ARBA" id="ARBA00004519"/>
    </source>
</evidence>
<name>A0A6M2BSR8_9GAMM</name>
<dbReference type="FunFam" id="2.40.420.20:FF:000001">
    <property type="entry name" value="Efflux RND transporter periplasmic adaptor subunit"/>
    <property type="match status" value="1"/>
</dbReference>
<dbReference type="AlphaFoldDB" id="A0A6M2BSR8"/>
<dbReference type="Pfam" id="PF25967">
    <property type="entry name" value="RND-MFP_C"/>
    <property type="match status" value="1"/>
</dbReference>
<dbReference type="EMBL" id="JAAMOW010000006">
    <property type="protein sequence ID" value="NGY05682.1"/>
    <property type="molecule type" value="Genomic_DNA"/>
</dbReference>
<protein>
    <submittedName>
        <fullName evidence="9">Efflux RND transporter periplasmic adaptor subunit</fullName>
    </submittedName>
</protein>
<evidence type="ECO:0000259" key="7">
    <source>
        <dbReference type="Pfam" id="PF25944"/>
    </source>
</evidence>
<dbReference type="Gene3D" id="2.40.30.170">
    <property type="match status" value="1"/>
</dbReference>
<evidence type="ECO:0000259" key="6">
    <source>
        <dbReference type="Pfam" id="PF25917"/>
    </source>
</evidence>
<proteinExistence type="inferred from homology"/>
<dbReference type="Proteomes" id="UP000472676">
    <property type="component" value="Unassembled WGS sequence"/>
</dbReference>
<evidence type="ECO:0000313" key="10">
    <source>
        <dbReference type="Proteomes" id="UP000472676"/>
    </source>
</evidence>
<dbReference type="InterPro" id="IPR058626">
    <property type="entry name" value="MdtA-like_b-barrel"/>
</dbReference>
<evidence type="ECO:0000256" key="2">
    <source>
        <dbReference type="ARBA" id="ARBA00009477"/>
    </source>
</evidence>
<accession>A0A6M2BSR8</accession>
<comment type="subcellular location">
    <subcellularLocation>
        <location evidence="1">Cell inner membrane</location>
        <topology evidence="1">Lipid-anchor</topology>
    </subcellularLocation>
</comment>
<organism evidence="9 10">
    <name type="scientific">Solimonas terrae</name>
    <dbReference type="NCBI Taxonomy" id="1396819"/>
    <lineage>
        <taxon>Bacteria</taxon>
        <taxon>Pseudomonadati</taxon>
        <taxon>Pseudomonadota</taxon>
        <taxon>Gammaproteobacteria</taxon>
        <taxon>Nevskiales</taxon>
        <taxon>Nevskiaceae</taxon>
        <taxon>Solimonas</taxon>
    </lineage>
</organism>
<sequence length="399" mass="41486">MPIIDFPLARRGRLASLAGALSVALLLGACGKKADAPPPAPTQVTVVTLKPQAVPLTTVLSGRTSAYRTAEVRPQVDGVIRKRTFTEGGMVKAGEPLYLIDPAPYQAQYDSARAALARAEATAKSAESAATRSQALLDARAVSEQSNEDAVAARDAAKADVASAKAAVETARIKLVYTRVLAPISGRIGRSGVTEGALVSAGQSTALATIQQLDPIYVDVPQPSTMLLRLQREFASGQLKKAGDRQAEVHLQLEDGSDYASAGTLQFSEVTVDPSTGSVTLRSIFPNGDGLLLPGMFVKETIQEGVSPDALLVPQQGVTRDPTGKATALVVGDGNKVELRTLTTARTVGDQWLVTDGVQAGDKVIVEGLQKVKPGAEVRPVERGSEDAAGPDAAPAGKP</sequence>
<dbReference type="InterPro" id="IPR058624">
    <property type="entry name" value="MdtA-like_HH"/>
</dbReference>
<keyword evidence="4" id="KW-0732">Signal</keyword>
<evidence type="ECO:0000313" key="9">
    <source>
        <dbReference type="EMBL" id="NGY05682.1"/>
    </source>
</evidence>
<dbReference type="Gene3D" id="1.10.287.470">
    <property type="entry name" value="Helix hairpin bin"/>
    <property type="match status" value="1"/>
</dbReference>
<reference evidence="9 10" key="1">
    <citation type="journal article" date="2014" name="Int. J. Syst. Evol. Microbiol.">
        <title>Solimonas terrae sp. nov., isolated from soil.</title>
        <authorList>
            <person name="Kim S.J."/>
            <person name="Moon J.Y."/>
            <person name="Weon H.Y."/>
            <person name="Ahn J.H."/>
            <person name="Chen W.M."/>
            <person name="Kwon S.W."/>
        </authorList>
    </citation>
    <scope>NUCLEOTIDE SEQUENCE [LARGE SCALE GENOMIC DNA]</scope>
    <source>
        <strain evidence="9 10">KIS83-12</strain>
    </source>
</reference>
<dbReference type="GO" id="GO:0046677">
    <property type="term" value="P:response to antibiotic"/>
    <property type="evidence" value="ECO:0007669"/>
    <property type="project" value="TreeGrafter"/>
</dbReference>
<feature type="domain" description="Multidrug resistance protein MdtA-like barrel-sandwich hybrid" evidence="6">
    <location>
        <begin position="68"/>
        <end position="211"/>
    </location>
</feature>
<dbReference type="PANTHER" id="PTHR30158">
    <property type="entry name" value="ACRA/E-RELATED COMPONENT OF DRUG EFFLUX TRANSPORTER"/>
    <property type="match status" value="1"/>
</dbReference>
<feature type="region of interest" description="Disordered" evidence="3">
    <location>
        <begin position="376"/>
        <end position="399"/>
    </location>
</feature>
<dbReference type="PANTHER" id="PTHR30158:SF3">
    <property type="entry name" value="MULTIDRUG EFFLUX PUMP SUBUNIT ACRA-RELATED"/>
    <property type="match status" value="1"/>
</dbReference>